<dbReference type="EMBL" id="JACCFS010000001">
    <property type="protein sequence ID" value="NYJ36889.1"/>
    <property type="molecule type" value="Genomic_DNA"/>
</dbReference>
<keyword evidence="1 2" id="KW-0129">CBS domain</keyword>
<dbReference type="Pfam" id="PF00571">
    <property type="entry name" value="CBS"/>
    <property type="match status" value="2"/>
</dbReference>
<comment type="caution">
    <text evidence="4">The sequence shown here is derived from an EMBL/GenBank/DDBJ whole genome shotgun (WGS) entry which is preliminary data.</text>
</comment>
<reference evidence="4 5" key="1">
    <citation type="submission" date="2020-07" db="EMBL/GenBank/DDBJ databases">
        <title>Sequencing the genomes of 1000 actinobacteria strains.</title>
        <authorList>
            <person name="Klenk H.-P."/>
        </authorList>
    </citation>
    <scope>NUCLEOTIDE SEQUENCE [LARGE SCALE GENOMIC DNA]</scope>
    <source>
        <strain evidence="4 5">DSM 44442</strain>
    </source>
</reference>
<evidence type="ECO:0000313" key="5">
    <source>
        <dbReference type="Proteomes" id="UP000572051"/>
    </source>
</evidence>
<evidence type="ECO:0000259" key="3">
    <source>
        <dbReference type="PROSITE" id="PS51371"/>
    </source>
</evidence>
<keyword evidence="5" id="KW-1185">Reference proteome</keyword>
<dbReference type="PROSITE" id="PS51371">
    <property type="entry name" value="CBS"/>
    <property type="match status" value="2"/>
</dbReference>
<dbReference type="AlphaFoldDB" id="A0A7Z0JCX5"/>
<organism evidence="4 5">
    <name type="scientific">Nocardiopsis aegyptia</name>
    <dbReference type="NCBI Taxonomy" id="220378"/>
    <lineage>
        <taxon>Bacteria</taxon>
        <taxon>Bacillati</taxon>
        <taxon>Actinomycetota</taxon>
        <taxon>Actinomycetes</taxon>
        <taxon>Streptosporangiales</taxon>
        <taxon>Nocardiopsidaceae</taxon>
        <taxon>Nocardiopsis</taxon>
    </lineage>
</organism>
<feature type="domain" description="CBS" evidence="3">
    <location>
        <begin position="9"/>
        <end position="66"/>
    </location>
</feature>
<feature type="domain" description="CBS" evidence="3">
    <location>
        <begin position="74"/>
        <end position="129"/>
    </location>
</feature>
<dbReference type="PANTHER" id="PTHR43080:SF2">
    <property type="entry name" value="CBS DOMAIN-CONTAINING PROTEIN"/>
    <property type="match status" value="1"/>
</dbReference>
<dbReference type="InterPro" id="IPR046342">
    <property type="entry name" value="CBS_dom_sf"/>
</dbReference>
<protein>
    <submittedName>
        <fullName evidence="4">CBS domain-containing protein</fullName>
    </submittedName>
</protein>
<dbReference type="SMART" id="SM00116">
    <property type="entry name" value="CBS"/>
    <property type="match status" value="2"/>
</dbReference>
<evidence type="ECO:0000256" key="2">
    <source>
        <dbReference type="PROSITE-ProRule" id="PRU00703"/>
    </source>
</evidence>
<dbReference type="InterPro" id="IPR000644">
    <property type="entry name" value="CBS_dom"/>
</dbReference>
<dbReference type="Proteomes" id="UP000572051">
    <property type="component" value="Unassembled WGS sequence"/>
</dbReference>
<dbReference type="PANTHER" id="PTHR43080">
    <property type="entry name" value="CBS DOMAIN-CONTAINING PROTEIN CBSX3, MITOCHONDRIAL"/>
    <property type="match status" value="1"/>
</dbReference>
<sequence>MARTVADVMTSPVRTMAPEATLREVAQVMRESDVGDVILAEGDHPVGIVTDRDIVVRCLATGGDPETQSARSICSSVMVSVPPQSGVSDAVRKMRDDAVRRLPVVENDHLVGIVTMGDLAVETDRESALADVSAADPNR</sequence>
<accession>A0A7Z0JCX5</accession>
<dbReference type="InterPro" id="IPR051257">
    <property type="entry name" value="Diverse_CBS-Domain"/>
</dbReference>
<gene>
    <name evidence="4" type="ORF">HNR10_004770</name>
</gene>
<dbReference type="Gene3D" id="3.10.580.10">
    <property type="entry name" value="CBS-domain"/>
    <property type="match status" value="1"/>
</dbReference>
<dbReference type="RefSeq" id="WP_179827167.1">
    <property type="nucleotide sequence ID" value="NZ_JACCFS010000001.1"/>
</dbReference>
<name>A0A7Z0JCX5_9ACTN</name>
<dbReference type="SUPFAM" id="SSF54631">
    <property type="entry name" value="CBS-domain pair"/>
    <property type="match status" value="1"/>
</dbReference>
<evidence type="ECO:0000313" key="4">
    <source>
        <dbReference type="EMBL" id="NYJ36889.1"/>
    </source>
</evidence>
<evidence type="ECO:0000256" key="1">
    <source>
        <dbReference type="ARBA" id="ARBA00023122"/>
    </source>
</evidence>
<proteinExistence type="predicted"/>